<sequence>MLIEEIGYTVGDRMVPSRCRIAQTGRHQLKRSDVGADEITLVDHFNEQRGLFIHQGAEDVCRKFGFRRQRLRFEFTVGNTMALPQFTETLRPVMIVT</sequence>
<dbReference type="AlphaFoldDB" id="A0A645G2A5"/>
<dbReference type="EMBL" id="VSSQ01067729">
    <property type="protein sequence ID" value="MPN20072.1"/>
    <property type="molecule type" value="Genomic_DNA"/>
</dbReference>
<gene>
    <name evidence="1" type="ORF">SDC9_167448</name>
</gene>
<protein>
    <submittedName>
        <fullName evidence="1">Uncharacterized protein</fullName>
    </submittedName>
</protein>
<evidence type="ECO:0000313" key="1">
    <source>
        <dbReference type="EMBL" id="MPN20072.1"/>
    </source>
</evidence>
<organism evidence="1">
    <name type="scientific">bioreactor metagenome</name>
    <dbReference type="NCBI Taxonomy" id="1076179"/>
    <lineage>
        <taxon>unclassified sequences</taxon>
        <taxon>metagenomes</taxon>
        <taxon>ecological metagenomes</taxon>
    </lineage>
</organism>
<accession>A0A645G2A5</accession>
<proteinExistence type="predicted"/>
<comment type="caution">
    <text evidence="1">The sequence shown here is derived from an EMBL/GenBank/DDBJ whole genome shotgun (WGS) entry which is preliminary data.</text>
</comment>
<name>A0A645G2A5_9ZZZZ</name>
<reference evidence="1" key="1">
    <citation type="submission" date="2019-08" db="EMBL/GenBank/DDBJ databases">
        <authorList>
            <person name="Kucharzyk K."/>
            <person name="Murdoch R.W."/>
            <person name="Higgins S."/>
            <person name="Loffler F."/>
        </authorList>
    </citation>
    <scope>NUCLEOTIDE SEQUENCE</scope>
</reference>